<proteinExistence type="predicted"/>
<name>A0A0A9CGC0_ARUDO</name>
<dbReference type="EMBL" id="GBRH01225450">
    <property type="protein sequence ID" value="JAD72445.1"/>
    <property type="molecule type" value="Transcribed_RNA"/>
</dbReference>
<protein>
    <submittedName>
        <fullName evidence="1">Uncharacterized protein</fullName>
    </submittedName>
</protein>
<accession>A0A0A9CGC0</accession>
<organism evidence="1">
    <name type="scientific">Arundo donax</name>
    <name type="common">Giant reed</name>
    <name type="synonym">Donax arundinaceus</name>
    <dbReference type="NCBI Taxonomy" id="35708"/>
    <lineage>
        <taxon>Eukaryota</taxon>
        <taxon>Viridiplantae</taxon>
        <taxon>Streptophyta</taxon>
        <taxon>Embryophyta</taxon>
        <taxon>Tracheophyta</taxon>
        <taxon>Spermatophyta</taxon>
        <taxon>Magnoliopsida</taxon>
        <taxon>Liliopsida</taxon>
        <taxon>Poales</taxon>
        <taxon>Poaceae</taxon>
        <taxon>PACMAD clade</taxon>
        <taxon>Arundinoideae</taxon>
        <taxon>Arundineae</taxon>
        <taxon>Arundo</taxon>
    </lineage>
</organism>
<reference evidence="1" key="2">
    <citation type="journal article" date="2015" name="Data Brief">
        <title>Shoot transcriptome of the giant reed, Arundo donax.</title>
        <authorList>
            <person name="Barrero R.A."/>
            <person name="Guerrero F.D."/>
            <person name="Moolhuijzen P."/>
            <person name="Goolsby J.A."/>
            <person name="Tidwell J."/>
            <person name="Bellgard S.E."/>
            <person name="Bellgard M.I."/>
        </authorList>
    </citation>
    <scope>NUCLEOTIDE SEQUENCE</scope>
    <source>
        <tissue evidence="1">Shoot tissue taken approximately 20 cm above the soil surface</tissue>
    </source>
</reference>
<sequence length="15" mass="1654">MEELGESLQSPSHPL</sequence>
<evidence type="ECO:0000313" key="1">
    <source>
        <dbReference type="EMBL" id="JAD72445.1"/>
    </source>
</evidence>
<reference evidence="1" key="1">
    <citation type="submission" date="2014-09" db="EMBL/GenBank/DDBJ databases">
        <authorList>
            <person name="Magalhaes I.L.F."/>
            <person name="Oliveira U."/>
            <person name="Santos F.R."/>
            <person name="Vidigal T.H.D.A."/>
            <person name="Brescovit A.D."/>
            <person name="Santos A.J."/>
        </authorList>
    </citation>
    <scope>NUCLEOTIDE SEQUENCE</scope>
    <source>
        <tissue evidence="1">Shoot tissue taken approximately 20 cm above the soil surface</tissue>
    </source>
</reference>